<dbReference type="SMART" id="SM00066">
    <property type="entry name" value="GAL4"/>
    <property type="match status" value="1"/>
</dbReference>
<dbReference type="InterPro" id="IPR001138">
    <property type="entry name" value="Zn2Cys6_DnaBD"/>
</dbReference>
<keyword evidence="3" id="KW-0238">DNA-binding</keyword>
<reference evidence="7" key="2">
    <citation type="submission" date="2024-01" db="EMBL/GenBank/DDBJ databases">
        <title>Comparative genomics of Cryptococcus and Kwoniella reveals pathogenesis evolution and contrasting modes of karyotype evolution via chromosome fusion or intercentromeric recombination.</title>
        <authorList>
            <person name="Coelho M.A."/>
            <person name="David-Palma M."/>
            <person name="Shea T."/>
            <person name="Bowers K."/>
            <person name="McGinley-Smith S."/>
            <person name="Mohammad A.W."/>
            <person name="Gnirke A."/>
            <person name="Yurkov A.M."/>
            <person name="Nowrousian M."/>
            <person name="Sun S."/>
            <person name="Cuomo C.A."/>
            <person name="Heitman J."/>
        </authorList>
    </citation>
    <scope>NUCLEOTIDE SEQUENCE</scope>
    <source>
        <strain evidence="7">CBS 12478</strain>
    </source>
</reference>
<name>A0A5M6BUE8_9TREE</name>
<feature type="compositionally biased region" description="Polar residues" evidence="6">
    <location>
        <begin position="852"/>
        <end position="865"/>
    </location>
</feature>
<evidence type="ECO:0000256" key="4">
    <source>
        <dbReference type="ARBA" id="ARBA00023163"/>
    </source>
</evidence>
<dbReference type="Proteomes" id="UP000322225">
    <property type="component" value="Chromosome 3"/>
</dbReference>
<feature type="region of interest" description="Disordered" evidence="6">
    <location>
        <begin position="840"/>
        <end position="938"/>
    </location>
</feature>
<keyword evidence="5" id="KW-0539">Nucleus</keyword>
<dbReference type="GO" id="GO:0008270">
    <property type="term" value="F:zinc ion binding"/>
    <property type="evidence" value="ECO:0007669"/>
    <property type="project" value="InterPro"/>
</dbReference>
<dbReference type="KEGG" id="ksn:43592306"/>
<reference evidence="7" key="1">
    <citation type="submission" date="2017-08" db="EMBL/GenBank/DDBJ databases">
        <authorList>
            <person name="Cuomo C."/>
            <person name="Billmyre B."/>
            <person name="Heitman J."/>
        </authorList>
    </citation>
    <scope>NUCLEOTIDE SEQUENCE</scope>
    <source>
        <strain evidence="7">CBS 12478</strain>
    </source>
</reference>
<keyword evidence="1" id="KW-0479">Metal-binding</keyword>
<evidence type="ECO:0000256" key="1">
    <source>
        <dbReference type="ARBA" id="ARBA00022723"/>
    </source>
</evidence>
<keyword evidence="2" id="KW-0805">Transcription regulation</keyword>
<feature type="region of interest" description="Disordered" evidence="6">
    <location>
        <begin position="9"/>
        <end position="100"/>
    </location>
</feature>
<evidence type="ECO:0000256" key="2">
    <source>
        <dbReference type="ARBA" id="ARBA00023015"/>
    </source>
</evidence>
<organism evidence="7 8">
    <name type="scientific">Kwoniella shandongensis</name>
    <dbReference type="NCBI Taxonomy" id="1734106"/>
    <lineage>
        <taxon>Eukaryota</taxon>
        <taxon>Fungi</taxon>
        <taxon>Dikarya</taxon>
        <taxon>Basidiomycota</taxon>
        <taxon>Agaricomycotina</taxon>
        <taxon>Tremellomycetes</taxon>
        <taxon>Tremellales</taxon>
        <taxon>Cryptococcaceae</taxon>
        <taxon>Kwoniella</taxon>
    </lineage>
</organism>
<evidence type="ECO:0000313" key="7">
    <source>
        <dbReference type="EMBL" id="WWD17398.1"/>
    </source>
</evidence>
<feature type="compositionally biased region" description="Low complexity" evidence="6">
    <location>
        <begin position="913"/>
        <end position="931"/>
    </location>
</feature>
<dbReference type="GO" id="GO:0000981">
    <property type="term" value="F:DNA-binding transcription factor activity, RNA polymerase II-specific"/>
    <property type="evidence" value="ECO:0007669"/>
    <property type="project" value="InterPro"/>
</dbReference>
<feature type="compositionally biased region" description="Basic residues" evidence="6">
    <location>
        <begin position="21"/>
        <end position="32"/>
    </location>
</feature>
<dbReference type="PANTHER" id="PTHR31668:SF26">
    <property type="entry name" value="GLUCOSE TRANSPORT TRANSCRIPTION REGULATOR RGT1-RELATED"/>
    <property type="match status" value="1"/>
</dbReference>
<dbReference type="InterPro" id="IPR050797">
    <property type="entry name" value="Carb_Metab_Trans_Reg"/>
</dbReference>
<keyword evidence="8" id="KW-1185">Reference proteome</keyword>
<evidence type="ECO:0000256" key="3">
    <source>
        <dbReference type="ARBA" id="ARBA00023125"/>
    </source>
</evidence>
<dbReference type="Gene3D" id="4.10.240.10">
    <property type="entry name" value="Zn(2)-C6 fungal-type DNA-binding domain"/>
    <property type="match status" value="1"/>
</dbReference>
<evidence type="ECO:0000313" key="8">
    <source>
        <dbReference type="Proteomes" id="UP000322225"/>
    </source>
</evidence>
<dbReference type="PANTHER" id="PTHR31668">
    <property type="entry name" value="GLUCOSE TRANSPORT TRANSCRIPTION REGULATOR RGT1-RELATED-RELATED"/>
    <property type="match status" value="1"/>
</dbReference>
<dbReference type="InterPro" id="IPR036864">
    <property type="entry name" value="Zn2-C6_fun-type_DNA-bd_sf"/>
</dbReference>
<sequence length="1100" mass="122249">MSNDYWYQMSHPYPHAEGSQHHRQQQHQHHQQRFQQDRAPLPPPAHLQSSHNELVPPPLDQQYQYYPPPPPLPPSNIYYDSETPTPGPSVRALNKPPAGYEPNLPQIKDEPISITLPQHMPLSYMQQQQQGIRSPFETPTGMPMNSMGSSHSGIMNEYFPSFDGKTTIHPSTTQLDPLQSGIPLVNNPNWESTVPPPISNNKTNVTFSRGKSNTAGPSGIGAGGSKTSRQQFTACGACRHRRVKCDLKDKQEQAEKLAEEGGEDNGVGPIRKGSGGGKAKRVSCTNCIERGLNCIDEFAPLKAAKQLRRGKRISEIEMLFGKSAASAAVVHRTVEQSSDSSMSPVKGKEVEVVLPELTRDFFESAFFRRFQIQRPILDPAHFVGRYLSNPVPCAAAMGPEGAILCHVLYAWAVSYGVDENGLLDVPEGGGAPLDEVNLLGPSESEIVRERDRQRRKDKMRKVIEVVLKEIDDCGVLRKPTWDGVRVLLTVLPLTEGISTPVERLTMYESAISQVFQLCSFGGLDYDGAPSGTASVNGGQDDPQDLVTVRVRVYWYAFVHEGITTGLKGGRLHLDEDDLETMQDSIDNRALVRESIAFQTSSKFATAPINLALACRKINKALTGPAARRRTTVNPELVKQAWEALEKCWETFEDLKFTSQVGPYTKSDELMRFSDGWKIFLFEAQNVIRTNLEDRLSKLSVATTSAHITDSTASSPESVHGDLVTVQHLLDIAKSKCDVMTKQILEIVKRHVGTRFFEWDASLVRDGTYYAAMLLAREGGSDEDIVICIKALNELRWAHSRSWDRSADLRREWQERSSTIPVPQSQTQSWESVLSDLARLSNHDQSSQSGQGFSASDEQSVSTGEGSVSRVHHQHQHHHQHRGQHYHHPQHPHHHKHPQQDTKPRHPVYRGGDTTTASSSSPFTSPQIISPTFDPNATVPMTMMGRYGQQQRAQSAPEIQMYPSSSSAFTQSQLEMVGEVDGEMDGDDSYKWVEPPIQHHHHPQHHHQHNQPQQHYLQSQGQGQPIGIQMEIPSSTNPAYQIYQRNDLGPPPLNSLDLGVGMNMNVNMGMGVGVGVGVAGPQGQYVIQQDGSHVFVPFRAE</sequence>
<evidence type="ECO:0000256" key="5">
    <source>
        <dbReference type="ARBA" id="ARBA00023242"/>
    </source>
</evidence>
<feature type="compositionally biased region" description="Basic residues" evidence="6">
    <location>
        <begin position="869"/>
        <end position="896"/>
    </location>
</feature>
<dbReference type="AlphaFoldDB" id="A0A5M6BUE8"/>
<dbReference type="GO" id="GO:0003677">
    <property type="term" value="F:DNA binding"/>
    <property type="evidence" value="ECO:0007669"/>
    <property type="project" value="UniProtKB-KW"/>
</dbReference>
<evidence type="ECO:0000256" key="6">
    <source>
        <dbReference type="SAM" id="MobiDB-lite"/>
    </source>
</evidence>
<feature type="region of interest" description="Disordered" evidence="6">
    <location>
        <begin position="256"/>
        <end position="275"/>
    </location>
</feature>
<dbReference type="OrthoDB" id="3263880at2759"/>
<gene>
    <name evidence="7" type="ORF">CI109_101839</name>
</gene>
<dbReference type="GeneID" id="43592306"/>
<dbReference type="SUPFAM" id="SSF57701">
    <property type="entry name" value="Zn2/Cys6 DNA-binding domain"/>
    <property type="match status" value="1"/>
</dbReference>
<accession>A0A5M6BUE8</accession>
<dbReference type="EMBL" id="CP144053">
    <property type="protein sequence ID" value="WWD17398.1"/>
    <property type="molecule type" value="Genomic_DNA"/>
</dbReference>
<proteinExistence type="predicted"/>
<protein>
    <submittedName>
        <fullName evidence="7">Uncharacterized protein</fullName>
    </submittedName>
</protein>
<dbReference type="RefSeq" id="XP_031857557.1">
    <property type="nucleotide sequence ID" value="XM_032008134.1"/>
</dbReference>
<keyword evidence="4" id="KW-0804">Transcription</keyword>